<organism evidence="3 4">
    <name type="scientific">Enterococcus faecium SD2A-2</name>
    <dbReference type="NCBI Taxonomy" id="1244154"/>
    <lineage>
        <taxon>Bacteria</taxon>
        <taxon>Bacillati</taxon>
        <taxon>Bacillota</taxon>
        <taxon>Bacilli</taxon>
        <taxon>Lactobacillales</taxon>
        <taxon>Enterococcaceae</taxon>
        <taxon>Enterococcus</taxon>
    </lineage>
</organism>
<feature type="domain" description="NADPH-dependent FMN reductase-like" evidence="2">
    <location>
        <begin position="19"/>
        <end position="165"/>
    </location>
</feature>
<evidence type="ECO:0000256" key="1">
    <source>
        <dbReference type="SAM" id="MobiDB-lite"/>
    </source>
</evidence>
<name>A0AB73ACN0_ENTFC</name>
<dbReference type="PANTHER" id="PTHR30543">
    <property type="entry name" value="CHROMATE REDUCTASE"/>
    <property type="match status" value="1"/>
</dbReference>
<accession>A0AB73ACN0</accession>
<comment type="caution">
    <text evidence="3">The sequence shown here is derived from an EMBL/GenBank/DDBJ whole genome shotgun (WGS) entry which is preliminary data.</text>
</comment>
<reference evidence="3 4" key="1">
    <citation type="submission" date="2013-06" db="EMBL/GenBank/DDBJ databases">
        <authorList>
            <person name="Weinstock G."/>
            <person name="Sodergren E."/>
            <person name="Lobos E.A."/>
            <person name="Fulton L."/>
            <person name="Fulton R."/>
            <person name="Courtney L."/>
            <person name="Fronick C."/>
            <person name="O'Laughlin M."/>
            <person name="Godfrey J."/>
            <person name="Wilson R.M."/>
            <person name="Miner T."/>
            <person name="Farmer C."/>
            <person name="Delehaunty K."/>
            <person name="Cordes M."/>
            <person name="Minx P."/>
            <person name="Tomlinson C."/>
            <person name="Chen J."/>
            <person name="Wollam A."/>
            <person name="Pepin K.H."/>
            <person name="Bhonagiri V."/>
            <person name="Zhang X."/>
            <person name="Warren W."/>
            <person name="Mitreva M."/>
            <person name="Mardis E.R."/>
            <person name="Wilson R.K."/>
        </authorList>
    </citation>
    <scope>NUCLEOTIDE SEQUENCE [LARGE SCALE GENOMIC DNA]</scope>
    <source>
        <strain evidence="3 4">SD2A-2</strain>
    </source>
</reference>
<dbReference type="AlphaFoldDB" id="A0AB73ACN0"/>
<dbReference type="SUPFAM" id="SSF52218">
    <property type="entry name" value="Flavoproteins"/>
    <property type="match status" value="1"/>
</dbReference>
<dbReference type="GO" id="GO:0010181">
    <property type="term" value="F:FMN binding"/>
    <property type="evidence" value="ECO:0007669"/>
    <property type="project" value="TreeGrafter"/>
</dbReference>
<proteinExistence type="predicted"/>
<dbReference type="Gene3D" id="3.40.50.360">
    <property type="match status" value="1"/>
</dbReference>
<feature type="region of interest" description="Disordered" evidence="1">
    <location>
        <begin position="397"/>
        <end position="424"/>
    </location>
</feature>
<dbReference type="GO" id="GO:0016491">
    <property type="term" value="F:oxidoreductase activity"/>
    <property type="evidence" value="ECO:0007669"/>
    <property type="project" value="InterPro"/>
</dbReference>
<evidence type="ECO:0000259" key="2">
    <source>
        <dbReference type="Pfam" id="PF03358"/>
    </source>
</evidence>
<protein>
    <submittedName>
        <fullName evidence="3">Flavin reductase</fullName>
    </submittedName>
</protein>
<dbReference type="InterPro" id="IPR050712">
    <property type="entry name" value="NAD(P)H-dep_reductase"/>
</dbReference>
<evidence type="ECO:0000313" key="3">
    <source>
        <dbReference type="EMBL" id="EPI15504.1"/>
    </source>
</evidence>
<dbReference type="Pfam" id="PF03358">
    <property type="entry name" value="FMN_red"/>
    <property type="match status" value="1"/>
</dbReference>
<gene>
    <name evidence="3" type="ORF">D356_00312</name>
</gene>
<dbReference type="Gene3D" id="3.30.450.20">
    <property type="entry name" value="PAS domain"/>
    <property type="match status" value="1"/>
</dbReference>
<sequence>MKPKAFHGKRFNRGEQTKMKLIGIVGSAAELSYNRKLLTFIQKQYHELFNLEIIEIKDLPLFNQDDDQTNSPAIQQLNRKILMADGVIIATPEHNHTVPAGLKSALEWLSFKIHPLENKPVMVVGASYYDQGTSRAQLHLRQILDAPGVNALVMPGNEFLLGKAKEAFDQEDRLIDPRTVDFLGSTLASFVKFIKVVSTLAGPKKLPPEDLHATGTIATTIPDVDMSDDHWLEKASEAVGAVSGNTYVKLNRGLLTVDQINYFLDSMPMELTFADNNNQFLYYNLRQEAKEMLAARVPGQVGNPLANCHPEKSYKNVEWVIQQLRSGATDAVRVHVPKQVPEKYIVHNYQAMHDENGEYAGINEYILDFKPIIEWYLQQTGQQLVGNEDAVSSASVHGGKTDAVTSASTHDETAVDAVSSASVK</sequence>
<evidence type="ECO:0000313" key="4">
    <source>
        <dbReference type="Proteomes" id="UP000014622"/>
    </source>
</evidence>
<dbReference type="Proteomes" id="UP000014622">
    <property type="component" value="Unassembled WGS sequence"/>
</dbReference>
<dbReference type="PANTHER" id="PTHR30543:SF21">
    <property type="entry name" value="NAD(P)H-DEPENDENT FMN REDUCTASE LOT6"/>
    <property type="match status" value="1"/>
</dbReference>
<dbReference type="GO" id="GO:0005829">
    <property type="term" value="C:cytosol"/>
    <property type="evidence" value="ECO:0007669"/>
    <property type="project" value="TreeGrafter"/>
</dbReference>
<dbReference type="Pfam" id="PF13596">
    <property type="entry name" value="PAS_10"/>
    <property type="match status" value="1"/>
</dbReference>
<dbReference type="EMBL" id="ATIT01000038">
    <property type="protein sequence ID" value="EPI15504.1"/>
    <property type="molecule type" value="Genomic_DNA"/>
</dbReference>
<dbReference type="InterPro" id="IPR029039">
    <property type="entry name" value="Flavoprotein-like_sf"/>
</dbReference>
<dbReference type="InterPro" id="IPR005025">
    <property type="entry name" value="FMN_Rdtase-like_dom"/>
</dbReference>